<evidence type="ECO:0000313" key="4">
    <source>
        <dbReference type="EMBL" id="KAJ3706577.1"/>
    </source>
</evidence>
<gene>
    <name evidence="4" type="ORF">LUZ61_010282</name>
</gene>
<feature type="compositionally biased region" description="Polar residues" evidence="1">
    <location>
        <begin position="11"/>
        <end position="21"/>
    </location>
</feature>
<feature type="transmembrane region" description="Helical" evidence="2">
    <location>
        <begin position="26"/>
        <end position="45"/>
    </location>
</feature>
<dbReference type="GO" id="GO:0004564">
    <property type="term" value="F:beta-fructofuranosidase activity"/>
    <property type="evidence" value="ECO:0007669"/>
    <property type="project" value="InterPro"/>
</dbReference>
<feature type="compositionally biased region" description="Low complexity" evidence="1">
    <location>
        <begin position="83"/>
        <end position="93"/>
    </location>
</feature>
<evidence type="ECO:0000313" key="5">
    <source>
        <dbReference type="Proteomes" id="UP001210211"/>
    </source>
</evidence>
<comment type="caution">
    <text evidence="4">The sequence shown here is derived from an EMBL/GenBank/DDBJ whole genome shotgun (WGS) entry which is preliminary data.</text>
</comment>
<evidence type="ECO:0000259" key="3">
    <source>
        <dbReference type="Pfam" id="PF11837"/>
    </source>
</evidence>
<feature type="domain" description="Beta-fructofuranosidase N-terminal" evidence="3">
    <location>
        <begin position="9"/>
        <end position="104"/>
    </location>
</feature>
<feature type="region of interest" description="Disordered" evidence="1">
    <location>
        <begin position="1"/>
        <end position="24"/>
    </location>
</feature>
<evidence type="ECO:0000256" key="1">
    <source>
        <dbReference type="SAM" id="MobiDB-lite"/>
    </source>
</evidence>
<dbReference type="InterPro" id="IPR021792">
    <property type="entry name" value="Beta-fructofuranosidase_N"/>
</dbReference>
<evidence type="ECO:0000256" key="2">
    <source>
        <dbReference type="SAM" id="Phobius"/>
    </source>
</evidence>
<feature type="region of interest" description="Disordered" evidence="1">
    <location>
        <begin position="66"/>
        <end position="93"/>
    </location>
</feature>
<dbReference type="EMBL" id="JAMRDG010000001">
    <property type="protein sequence ID" value="KAJ3706577.1"/>
    <property type="molecule type" value="Genomic_DNA"/>
</dbReference>
<dbReference type="Pfam" id="PF11837">
    <property type="entry name" value="INV_N"/>
    <property type="match status" value="1"/>
</dbReference>
<keyword evidence="5" id="KW-1185">Reference proteome</keyword>
<sequence length="130" mass="14364">MEGRDHISPLLQPNTHVSSPPKTKRALTTTIVSVAIATIILFSLVELLPSSPNRIPEISIEHAENTISDKRVPVSRGSQAGVSEKSTSSHLSSSPIYPWTNAMLAWQRTAFHFQPPKNWMNATLLQIIRS</sequence>
<protein>
    <recommendedName>
        <fullName evidence="3">Beta-fructofuranosidase N-terminal domain-containing protein</fullName>
    </recommendedName>
</protein>
<dbReference type="Proteomes" id="UP001210211">
    <property type="component" value="Unassembled WGS sequence"/>
</dbReference>
<organism evidence="4 5">
    <name type="scientific">Rhynchospora tenuis</name>
    <dbReference type="NCBI Taxonomy" id="198213"/>
    <lineage>
        <taxon>Eukaryota</taxon>
        <taxon>Viridiplantae</taxon>
        <taxon>Streptophyta</taxon>
        <taxon>Embryophyta</taxon>
        <taxon>Tracheophyta</taxon>
        <taxon>Spermatophyta</taxon>
        <taxon>Magnoliopsida</taxon>
        <taxon>Liliopsida</taxon>
        <taxon>Poales</taxon>
        <taxon>Cyperaceae</taxon>
        <taxon>Cyperoideae</taxon>
        <taxon>Rhynchosporeae</taxon>
        <taxon>Rhynchospora</taxon>
    </lineage>
</organism>
<keyword evidence="2" id="KW-0472">Membrane</keyword>
<name>A0AAD5ZYS1_9POAL</name>
<dbReference type="AlphaFoldDB" id="A0AAD5ZYS1"/>
<proteinExistence type="predicted"/>
<reference evidence="4 5" key="1">
    <citation type="journal article" date="2022" name="Cell">
        <title>Repeat-based holocentromeres influence genome architecture and karyotype evolution.</title>
        <authorList>
            <person name="Hofstatter P.G."/>
            <person name="Thangavel G."/>
            <person name="Lux T."/>
            <person name="Neumann P."/>
            <person name="Vondrak T."/>
            <person name="Novak P."/>
            <person name="Zhang M."/>
            <person name="Costa L."/>
            <person name="Castellani M."/>
            <person name="Scott A."/>
            <person name="Toegelov H."/>
            <person name="Fuchs J."/>
            <person name="Mata-Sucre Y."/>
            <person name="Dias Y."/>
            <person name="Vanzela A.L.L."/>
            <person name="Huettel B."/>
            <person name="Almeida C.C.S."/>
            <person name="Simkova H."/>
            <person name="Souza G."/>
            <person name="Pedrosa-Harand A."/>
            <person name="Macas J."/>
            <person name="Mayer K.F.X."/>
            <person name="Houben A."/>
            <person name="Marques A."/>
        </authorList>
    </citation>
    <scope>NUCLEOTIDE SEQUENCE [LARGE SCALE GENOMIC DNA]</scope>
    <source>
        <strain evidence="4">RhyTen1mFocal</strain>
    </source>
</reference>
<accession>A0AAD5ZYS1</accession>
<keyword evidence="2" id="KW-0812">Transmembrane</keyword>
<keyword evidence="2" id="KW-1133">Transmembrane helix</keyword>